<keyword evidence="4" id="KW-1185">Reference proteome</keyword>
<sequence>MKPLVTVAILLAGLGTVAALSEPPRDPPRGPYQAPLLPRIELLRVIGAGQQSLVADYYWLQAIQAAGRGGSSLEATRYLDLFYYADLVTDLDPKFHKVYLFAGNTIPTNLGRENWVNTKEARKILEKGVKNFPQDSSLRLYLAYNLSYFFGEHAAAAEHLRIAATLPTVDKFVPEIASRMLAFNRRFDAALALAESFRDNETDPELRQLFEERVKEIQREQVLVQIDDAIVAFKQKEGRLPSPLSELVTKGYLSAIPTDPMGGVIYIGEDGRSASNSSTLRLEPIDYRKKMEQSEKQKEQQGHSNAPNSP</sequence>
<accession>A0A085VVU9</accession>
<feature type="signal peptide" evidence="2">
    <location>
        <begin position="1"/>
        <end position="18"/>
    </location>
</feature>
<evidence type="ECO:0008006" key="5">
    <source>
        <dbReference type="Google" id="ProtNLM"/>
    </source>
</evidence>
<keyword evidence="2" id="KW-0732">Signal</keyword>
<feature type="compositionally biased region" description="Basic and acidic residues" evidence="1">
    <location>
        <begin position="283"/>
        <end position="301"/>
    </location>
</feature>
<dbReference type="Proteomes" id="UP000028725">
    <property type="component" value="Unassembled WGS sequence"/>
</dbReference>
<dbReference type="STRING" id="394096.DB31_6154"/>
<dbReference type="RefSeq" id="WP_044199725.1">
    <property type="nucleotide sequence ID" value="NZ_JMCB01000033.1"/>
</dbReference>
<comment type="caution">
    <text evidence="3">The sequence shown here is derived from an EMBL/GenBank/DDBJ whole genome shotgun (WGS) entry which is preliminary data.</text>
</comment>
<feature type="region of interest" description="Disordered" evidence="1">
    <location>
        <begin position="270"/>
        <end position="310"/>
    </location>
</feature>
<name>A0A085VVU9_9BACT</name>
<evidence type="ECO:0000256" key="2">
    <source>
        <dbReference type="SAM" id="SignalP"/>
    </source>
</evidence>
<proteinExistence type="predicted"/>
<evidence type="ECO:0000256" key="1">
    <source>
        <dbReference type="SAM" id="MobiDB-lite"/>
    </source>
</evidence>
<evidence type="ECO:0000313" key="4">
    <source>
        <dbReference type="Proteomes" id="UP000028725"/>
    </source>
</evidence>
<reference evidence="3 4" key="1">
    <citation type="submission" date="2014-04" db="EMBL/GenBank/DDBJ databases">
        <title>Genome assembly of Hyalangium minutum DSM 14724.</title>
        <authorList>
            <person name="Sharma G."/>
            <person name="Subramanian S."/>
        </authorList>
    </citation>
    <scope>NUCLEOTIDE SEQUENCE [LARGE SCALE GENOMIC DNA]</scope>
    <source>
        <strain evidence="3 4">DSM 14724</strain>
    </source>
</reference>
<protein>
    <recommendedName>
        <fullName evidence="5">PilG</fullName>
    </recommendedName>
</protein>
<organism evidence="3 4">
    <name type="scientific">Hyalangium minutum</name>
    <dbReference type="NCBI Taxonomy" id="394096"/>
    <lineage>
        <taxon>Bacteria</taxon>
        <taxon>Pseudomonadati</taxon>
        <taxon>Myxococcota</taxon>
        <taxon>Myxococcia</taxon>
        <taxon>Myxococcales</taxon>
        <taxon>Cystobacterineae</taxon>
        <taxon>Archangiaceae</taxon>
        <taxon>Hyalangium</taxon>
    </lineage>
</organism>
<feature type="chain" id="PRO_5001799087" description="PilG" evidence="2">
    <location>
        <begin position="19"/>
        <end position="310"/>
    </location>
</feature>
<dbReference type="AlphaFoldDB" id="A0A085VVU9"/>
<dbReference type="OrthoDB" id="5508611at2"/>
<dbReference type="EMBL" id="JMCB01000033">
    <property type="protein sequence ID" value="KFE59562.1"/>
    <property type="molecule type" value="Genomic_DNA"/>
</dbReference>
<evidence type="ECO:0000313" key="3">
    <source>
        <dbReference type="EMBL" id="KFE59562.1"/>
    </source>
</evidence>
<gene>
    <name evidence="3" type="ORF">DB31_6154</name>
</gene>